<dbReference type="AlphaFoldDB" id="A0A4C1TWM0"/>
<evidence type="ECO:0000313" key="3">
    <source>
        <dbReference type="Proteomes" id="UP000299102"/>
    </source>
</evidence>
<sequence>MKRERGDGAEYAAGGGSGLSELSRTGRYATAETTTSLIYSVRERRTDKQTETGIQYISSPILGKPKEADSKKLERHEQPVVDVARYPSRTINDFPLTRPRAPDGRRR</sequence>
<evidence type="ECO:0000256" key="1">
    <source>
        <dbReference type="SAM" id="MobiDB-lite"/>
    </source>
</evidence>
<dbReference type="Proteomes" id="UP000299102">
    <property type="component" value="Unassembled WGS sequence"/>
</dbReference>
<feature type="region of interest" description="Disordered" evidence="1">
    <location>
        <begin position="1"/>
        <end position="27"/>
    </location>
</feature>
<gene>
    <name evidence="2" type="ORF">EVAR_93831_1</name>
</gene>
<protein>
    <submittedName>
        <fullName evidence="2">Uncharacterized protein</fullName>
    </submittedName>
</protein>
<evidence type="ECO:0000313" key="2">
    <source>
        <dbReference type="EMBL" id="GBP18429.1"/>
    </source>
</evidence>
<organism evidence="2 3">
    <name type="scientific">Eumeta variegata</name>
    <name type="common">Bagworm moth</name>
    <name type="synonym">Eumeta japonica</name>
    <dbReference type="NCBI Taxonomy" id="151549"/>
    <lineage>
        <taxon>Eukaryota</taxon>
        <taxon>Metazoa</taxon>
        <taxon>Ecdysozoa</taxon>
        <taxon>Arthropoda</taxon>
        <taxon>Hexapoda</taxon>
        <taxon>Insecta</taxon>
        <taxon>Pterygota</taxon>
        <taxon>Neoptera</taxon>
        <taxon>Endopterygota</taxon>
        <taxon>Lepidoptera</taxon>
        <taxon>Glossata</taxon>
        <taxon>Ditrysia</taxon>
        <taxon>Tineoidea</taxon>
        <taxon>Psychidae</taxon>
        <taxon>Oiketicinae</taxon>
        <taxon>Eumeta</taxon>
    </lineage>
</organism>
<keyword evidence="3" id="KW-1185">Reference proteome</keyword>
<comment type="caution">
    <text evidence="2">The sequence shown here is derived from an EMBL/GenBank/DDBJ whole genome shotgun (WGS) entry which is preliminary data.</text>
</comment>
<dbReference type="EMBL" id="BGZK01000097">
    <property type="protein sequence ID" value="GBP18429.1"/>
    <property type="molecule type" value="Genomic_DNA"/>
</dbReference>
<reference evidence="2 3" key="1">
    <citation type="journal article" date="2019" name="Commun. Biol.">
        <title>The bagworm genome reveals a unique fibroin gene that provides high tensile strength.</title>
        <authorList>
            <person name="Kono N."/>
            <person name="Nakamura H."/>
            <person name="Ohtoshi R."/>
            <person name="Tomita M."/>
            <person name="Numata K."/>
            <person name="Arakawa K."/>
        </authorList>
    </citation>
    <scope>NUCLEOTIDE SEQUENCE [LARGE SCALE GENOMIC DNA]</scope>
</reference>
<accession>A0A4C1TWM0</accession>
<name>A0A4C1TWM0_EUMVA</name>
<proteinExistence type="predicted"/>